<dbReference type="Proteomes" id="UP000001844">
    <property type="component" value="Chromosome"/>
</dbReference>
<organism evidence="1 2">
    <name type="scientific">Nitrosococcus halophilus (strain Nc4)</name>
    <dbReference type="NCBI Taxonomy" id="472759"/>
    <lineage>
        <taxon>Bacteria</taxon>
        <taxon>Pseudomonadati</taxon>
        <taxon>Pseudomonadota</taxon>
        <taxon>Gammaproteobacteria</taxon>
        <taxon>Chromatiales</taxon>
        <taxon>Chromatiaceae</taxon>
        <taxon>Nitrosococcus</taxon>
    </lineage>
</organism>
<sequence length="472" mass="53803">MVVDIGLDRADIEALRRRLSSGASDLAHRALNRSVRLAVTGLNKSGKTVFITSLIHHLSHGSQLPFFKVASEGRLVGAKIIPRAESELPEFRYREFAEKLTGRPPSWPEPTDRISEIRLAIRYRPGTMLRRRVTPLSTLYLDIIDYPGEWLLDLTLLDKSFEDWSQQVLELCKQEPRASLSKAWFDFLNSLDLTKTAEEETMQQAAVLYSEFLHRCKAGGLTLLQPGRFTMPGDLKNTPILGFCPLPPVAAPPERSFYSVMSQRYEAYKDRVVKRFYQEHFARFDRQIVLVDLLNILNRGYECFHDMRETLALTLESFSYGRSGLIRRLFRPRIDRVLFAAAKADHVAANQHHNLRLLLDQLISEAAEEVRFSGVEMDTMTLSSVKSTETVVTDHEGGKLSCVKGVPEGREREVLLFPGEIPETIPTPEDWVEDRFRFLSFQPPPVSEAPSRTLPHIRLDQALEFLLGDKLI</sequence>
<dbReference type="KEGG" id="nhl:Nhal_1533"/>
<proteinExistence type="predicted"/>
<reference evidence="2" key="1">
    <citation type="submission" date="2010-04" db="EMBL/GenBank/DDBJ databases">
        <title>Complete genome sequence of Nitrosococcus halophilus Nc4, a salt-adapted, aerobic obligate ammonia-oxidizing sulfur purple bacterium.</title>
        <authorList>
            <consortium name="US DOE Joint Genome Institute"/>
            <person name="Campbell M.A."/>
            <person name="Malfatti S.A."/>
            <person name="Chain P.S.G."/>
            <person name="Heidelberg J.F."/>
            <person name="Ward B.B."/>
            <person name="Klotz M.G."/>
        </authorList>
    </citation>
    <scope>NUCLEOTIDE SEQUENCE [LARGE SCALE GENOMIC DNA]</scope>
    <source>
        <strain evidence="2">Nc4</strain>
    </source>
</reference>
<protein>
    <recommendedName>
        <fullName evidence="3">YcjX family protein</fullName>
    </recommendedName>
</protein>
<keyword evidence="2" id="KW-1185">Reference proteome</keyword>
<dbReference type="HOGENOM" id="CLU_043657_0_0_6"/>
<accession>D5C1P1</accession>
<evidence type="ECO:0000313" key="2">
    <source>
        <dbReference type="Proteomes" id="UP000001844"/>
    </source>
</evidence>
<dbReference type="eggNOG" id="COG3106">
    <property type="taxonomic scope" value="Bacteria"/>
</dbReference>
<evidence type="ECO:0008006" key="3">
    <source>
        <dbReference type="Google" id="ProtNLM"/>
    </source>
</evidence>
<dbReference type="EMBL" id="CP001798">
    <property type="protein sequence ID" value="ADE14674.1"/>
    <property type="molecule type" value="Genomic_DNA"/>
</dbReference>
<gene>
    <name evidence="1" type="ordered locus">Nhal_1533</name>
</gene>
<dbReference type="RefSeq" id="WP_013032563.1">
    <property type="nucleotide sequence ID" value="NC_013960.1"/>
</dbReference>
<name>D5C1P1_NITHN</name>
<dbReference type="PANTHER" id="PTHR38605">
    <property type="entry name" value="ATPASE-RELATED"/>
    <property type="match status" value="1"/>
</dbReference>
<dbReference type="Pfam" id="PF04317">
    <property type="entry name" value="DUF463"/>
    <property type="match status" value="1"/>
</dbReference>
<dbReference type="AlphaFoldDB" id="D5C1P1"/>
<evidence type="ECO:0000313" key="1">
    <source>
        <dbReference type="EMBL" id="ADE14674.1"/>
    </source>
</evidence>
<dbReference type="InterPro" id="IPR007413">
    <property type="entry name" value="YcjX-like"/>
</dbReference>
<dbReference type="OrthoDB" id="9777645at2"/>
<dbReference type="PIRSF" id="PIRSF019381">
    <property type="entry name" value="YcjX"/>
    <property type="match status" value="1"/>
</dbReference>
<dbReference type="STRING" id="472759.Nhal_1533"/>
<dbReference type="PANTHER" id="PTHR38605:SF1">
    <property type="entry name" value="ATPASE"/>
    <property type="match status" value="1"/>
</dbReference>